<organism evidence="2 3">
    <name type="scientific">Pseudaquabacterium terrae</name>
    <dbReference type="NCBI Taxonomy" id="2732868"/>
    <lineage>
        <taxon>Bacteria</taxon>
        <taxon>Pseudomonadati</taxon>
        <taxon>Pseudomonadota</taxon>
        <taxon>Betaproteobacteria</taxon>
        <taxon>Burkholderiales</taxon>
        <taxon>Sphaerotilaceae</taxon>
        <taxon>Pseudaquabacterium</taxon>
    </lineage>
</organism>
<keyword evidence="1" id="KW-0732">Signal</keyword>
<evidence type="ECO:0008006" key="4">
    <source>
        <dbReference type="Google" id="ProtNLM"/>
    </source>
</evidence>
<dbReference type="EMBL" id="JABRWJ010000003">
    <property type="protein sequence ID" value="NRF67660.1"/>
    <property type="molecule type" value="Genomic_DNA"/>
</dbReference>
<accession>A0ABX2EGC5</accession>
<evidence type="ECO:0000256" key="1">
    <source>
        <dbReference type="SAM" id="SignalP"/>
    </source>
</evidence>
<dbReference type="RefSeq" id="WP_173122758.1">
    <property type="nucleotide sequence ID" value="NZ_JABRWJ010000003.1"/>
</dbReference>
<feature type="signal peptide" evidence="1">
    <location>
        <begin position="1"/>
        <end position="26"/>
    </location>
</feature>
<dbReference type="Proteomes" id="UP000737171">
    <property type="component" value="Unassembled WGS sequence"/>
</dbReference>
<reference evidence="2 3" key="1">
    <citation type="submission" date="2020-05" db="EMBL/GenBank/DDBJ databases">
        <title>Aquincola sp. isolate from soil.</title>
        <authorList>
            <person name="Han J."/>
            <person name="Kim D.-U."/>
        </authorList>
    </citation>
    <scope>NUCLEOTIDE SEQUENCE [LARGE SCALE GENOMIC DNA]</scope>
    <source>
        <strain evidence="2 3">S2</strain>
    </source>
</reference>
<feature type="chain" id="PRO_5047308513" description="DUF3455 domain-containing protein" evidence="1">
    <location>
        <begin position="27"/>
        <end position="153"/>
    </location>
</feature>
<protein>
    <recommendedName>
        <fullName evidence="4">DUF3455 domain-containing protein</fullName>
    </recommendedName>
</protein>
<proteinExistence type="predicted"/>
<name>A0ABX2EGC5_9BURK</name>
<gene>
    <name evidence="2" type="ORF">HLB44_11755</name>
</gene>
<evidence type="ECO:0000313" key="2">
    <source>
        <dbReference type="EMBL" id="NRF67660.1"/>
    </source>
</evidence>
<sequence>MPISSPALRRSTRPLLLALAALCAACATTDFRPADGRRELVQGKGGTHVVVDGMEIWDSDGPPRRYEVVGRIDDQRSSGVLPMLRWQERVVKAAREVGGTALVQLSRESQFAGYHVLGTGAATEANRGPALGLAPAVPLTRHAATFLVIRYRD</sequence>
<keyword evidence="3" id="KW-1185">Reference proteome</keyword>
<comment type="caution">
    <text evidence="2">The sequence shown here is derived from an EMBL/GenBank/DDBJ whole genome shotgun (WGS) entry which is preliminary data.</text>
</comment>
<evidence type="ECO:0000313" key="3">
    <source>
        <dbReference type="Proteomes" id="UP000737171"/>
    </source>
</evidence>